<evidence type="ECO:0000313" key="4">
    <source>
        <dbReference type="Proteomes" id="UP000435112"/>
    </source>
</evidence>
<comment type="caution">
    <text evidence="3">The sequence shown here is derived from an EMBL/GenBank/DDBJ whole genome shotgun (WGS) entry which is preliminary data.</text>
</comment>
<proteinExistence type="predicted"/>
<dbReference type="Proteomes" id="UP000435112">
    <property type="component" value="Unassembled WGS sequence"/>
</dbReference>
<gene>
    <name evidence="3" type="ORF">PR002_g27374</name>
</gene>
<evidence type="ECO:0008006" key="5">
    <source>
        <dbReference type="Google" id="ProtNLM"/>
    </source>
</evidence>
<dbReference type="AlphaFoldDB" id="A0A6A3HJ38"/>
<sequence>MRPVVGVAARSLSFLLTACVRCKIGQVARQQHVACDGSERSNQRSRPGKSLARITQSVLSKHTPLITNIDGIN</sequence>
<protein>
    <recommendedName>
        <fullName evidence="5">Secreted protein</fullName>
    </recommendedName>
</protein>
<evidence type="ECO:0000256" key="2">
    <source>
        <dbReference type="SAM" id="SignalP"/>
    </source>
</evidence>
<name>A0A6A3HJ38_9STRA</name>
<evidence type="ECO:0000256" key="1">
    <source>
        <dbReference type="SAM" id="MobiDB-lite"/>
    </source>
</evidence>
<reference evidence="3 4" key="1">
    <citation type="submission" date="2018-09" db="EMBL/GenBank/DDBJ databases">
        <title>Genomic investigation of the strawberry pathogen Phytophthora fragariae indicates pathogenicity is determined by transcriptional variation in three key races.</title>
        <authorList>
            <person name="Adams T.M."/>
            <person name="Armitage A.D."/>
            <person name="Sobczyk M.K."/>
            <person name="Bates H.J."/>
            <person name="Dunwell J.M."/>
            <person name="Nellist C.F."/>
            <person name="Harrison R.J."/>
        </authorList>
    </citation>
    <scope>NUCLEOTIDE SEQUENCE [LARGE SCALE GENOMIC DNA]</scope>
    <source>
        <strain evidence="3 4">SCRP324</strain>
    </source>
</reference>
<keyword evidence="2" id="KW-0732">Signal</keyword>
<accession>A0A6A3HJ38</accession>
<organism evidence="3 4">
    <name type="scientific">Phytophthora rubi</name>
    <dbReference type="NCBI Taxonomy" id="129364"/>
    <lineage>
        <taxon>Eukaryota</taxon>
        <taxon>Sar</taxon>
        <taxon>Stramenopiles</taxon>
        <taxon>Oomycota</taxon>
        <taxon>Peronosporomycetes</taxon>
        <taxon>Peronosporales</taxon>
        <taxon>Peronosporaceae</taxon>
        <taxon>Phytophthora</taxon>
    </lineage>
</organism>
<feature type="region of interest" description="Disordered" evidence="1">
    <location>
        <begin position="33"/>
        <end position="52"/>
    </location>
</feature>
<evidence type="ECO:0000313" key="3">
    <source>
        <dbReference type="EMBL" id="KAE8969641.1"/>
    </source>
</evidence>
<feature type="chain" id="PRO_5025623277" description="Secreted protein" evidence="2">
    <location>
        <begin position="23"/>
        <end position="73"/>
    </location>
</feature>
<feature type="signal peptide" evidence="2">
    <location>
        <begin position="1"/>
        <end position="22"/>
    </location>
</feature>
<dbReference type="EMBL" id="QXFU01004279">
    <property type="protein sequence ID" value="KAE8969641.1"/>
    <property type="molecule type" value="Genomic_DNA"/>
</dbReference>